<evidence type="ECO:0000313" key="1">
    <source>
        <dbReference type="EMBL" id="MCG4527110.1"/>
    </source>
</evidence>
<dbReference type="Proteomes" id="UP001200313">
    <property type="component" value="Unassembled WGS sequence"/>
</dbReference>
<protein>
    <submittedName>
        <fullName evidence="1">Uncharacterized protein</fullName>
    </submittedName>
</protein>
<dbReference type="EMBL" id="JAKNJB010000011">
    <property type="protein sequence ID" value="MCG4527110.1"/>
    <property type="molecule type" value="Genomic_DNA"/>
</dbReference>
<dbReference type="RefSeq" id="WP_238073909.1">
    <property type="nucleotide sequence ID" value="NZ_JAKNJB010000011.1"/>
</dbReference>
<gene>
    <name evidence="1" type="ORF">L0P79_08455</name>
</gene>
<keyword evidence="2" id="KW-1185">Reference proteome</keyword>
<proteinExistence type="predicted"/>
<reference evidence="1 2" key="1">
    <citation type="submission" date="2022-01" db="EMBL/GenBank/DDBJ databases">
        <title>Collection of gut derived symbiotic bacterial strains cultured from healthy donors.</title>
        <authorList>
            <person name="Lin H."/>
            <person name="Kohout C."/>
            <person name="Waligurski E."/>
            <person name="Pamer E.G."/>
        </authorList>
    </citation>
    <scope>NUCLEOTIDE SEQUENCE [LARGE SCALE GENOMIC DNA]</scope>
    <source>
        <strain evidence="1 2">DFI.3.7</strain>
    </source>
</reference>
<sequence>MNNQAYDDTATRNPRKAYTDYENSTYTVVSKVAYLVGVQKRIFENEYEPPKMEWYEKLHADKNARIVRNLCMIRTALELNFKAINNRMRFDMCNLHSLPEYVPQDSLNELLQDGITIVRSRALPAQYIVDINKHISNRINNCKSLFPLWLKWEYVRKLFLMPDGLNEKGIKAAAADYYANKNKYPYQVYINWSYMDSATSSTMTRSLFRFYMKPMRIISQT</sequence>
<name>A0ABS9M9C8_9FIRM</name>
<accession>A0ABS9M9C8</accession>
<organism evidence="1 2">
    <name type="scientific">Intestinimonas massiliensis</name>
    <name type="common">ex Afouda et al. 2020</name>
    <dbReference type="NCBI Taxonomy" id="1673721"/>
    <lineage>
        <taxon>Bacteria</taxon>
        <taxon>Bacillati</taxon>
        <taxon>Bacillota</taxon>
        <taxon>Clostridia</taxon>
        <taxon>Eubacteriales</taxon>
        <taxon>Intestinimonas</taxon>
    </lineage>
</organism>
<comment type="caution">
    <text evidence="1">The sequence shown here is derived from an EMBL/GenBank/DDBJ whole genome shotgun (WGS) entry which is preliminary data.</text>
</comment>
<evidence type="ECO:0000313" key="2">
    <source>
        <dbReference type="Proteomes" id="UP001200313"/>
    </source>
</evidence>